<reference evidence="1" key="1">
    <citation type="submission" date="2020-01" db="EMBL/GenBank/DDBJ databases">
        <authorList>
            <person name="Meier V. D."/>
            <person name="Meier V D."/>
        </authorList>
    </citation>
    <scope>NUCLEOTIDE SEQUENCE</scope>
    <source>
        <strain evidence="1">HLG_WM_MAG_07</strain>
    </source>
</reference>
<sequence length="118" mass="13523">MKNLDSHHVSLIKTLDIEPNIPLWKRAPTKDMDGNNVVDFMMLIPKLNKNGKQHIKNTINKLSLVLEHHSEHIVFADLNMKINVLWISIKPIKGVCIEIPADIRRAVPEAVLISEQYE</sequence>
<name>A0A6S6U3W9_9GAMM</name>
<protein>
    <submittedName>
        <fullName evidence="1">Uncharacterized protein</fullName>
    </submittedName>
</protein>
<dbReference type="AlphaFoldDB" id="A0A6S6U3W9"/>
<accession>A0A6S6U3W9</accession>
<organism evidence="1">
    <name type="scientific">uncultured Thiotrichaceae bacterium</name>
    <dbReference type="NCBI Taxonomy" id="298394"/>
    <lineage>
        <taxon>Bacteria</taxon>
        <taxon>Pseudomonadati</taxon>
        <taxon>Pseudomonadota</taxon>
        <taxon>Gammaproteobacteria</taxon>
        <taxon>Thiotrichales</taxon>
        <taxon>Thiotrichaceae</taxon>
        <taxon>environmental samples</taxon>
    </lineage>
</organism>
<evidence type="ECO:0000313" key="1">
    <source>
        <dbReference type="EMBL" id="CAA6823950.1"/>
    </source>
</evidence>
<proteinExistence type="predicted"/>
<gene>
    <name evidence="1" type="ORF">HELGO_WM6748</name>
</gene>
<dbReference type="EMBL" id="CACVAY010000117">
    <property type="protein sequence ID" value="CAA6823950.1"/>
    <property type="molecule type" value="Genomic_DNA"/>
</dbReference>